<evidence type="ECO:0000313" key="3">
    <source>
        <dbReference type="EMBL" id="KRN14040.1"/>
    </source>
</evidence>
<gene>
    <name evidence="2" type="ORF">BN52_06915</name>
    <name evidence="3" type="ORF">FC38_GL001628</name>
</gene>
<evidence type="ECO:0000313" key="5">
    <source>
        <dbReference type="Proteomes" id="UP000051521"/>
    </source>
</evidence>
<accession>I7LFM5</accession>
<protein>
    <submittedName>
        <fullName evidence="2">Putative transposase, YhgA-like</fullName>
    </submittedName>
</protein>
<reference evidence="3 5" key="2">
    <citation type="journal article" date="2015" name="Genome Announc.">
        <title>Expanding the biotechnology potential of lactobacilli through comparative genomics of 213 strains and associated genera.</title>
        <authorList>
            <person name="Sun Z."/>
            <person name="Harris H.M."/>
            <person name="McCann A."/>
            <person name="Guo C."/>
            <person name="Argimon S."/>
            <person name="Zhang W."/>
            <person name="Yang X."/>
            <person name="Jeffery I.B."/>
            <person name="Cooney J.C."/>
            <person name="Kagawa T.F."/>
            <person name="Liu W."/>
            <person name="Song Y."/>
            <person name="Salvetti E."/>
            <person name="Wrobel A."/>
            <person name="Rasinkangas P."/>
            <person name="Parkhill J."/>
            <person name="Rea M.C."/>
            <person name="O'Sullivan O."/>
            <person name="Ritari J."/>
            <person name="Douillard F.P."/>
            <person name="Paul Ross R."/>
            <person name="Yang R."/>
            <person name="Briner A.E."/>
            <person name="Felis G.E."/>
            <person name="de Vos W.M."/>
            <person name="Barrangou R."/>
            <person name="Klaenhammer T.R."/>
            <person name="Caufield P.W."/>
            <person name="Cui Y."/>
            <person name="Zhang H."/>
            <person name="O'Toole P.W."/>
        </authorList>
    </citation>
    <scope>NUCLEOTIDE SEQUENCE [LARGE SCALE GENOMIC DNA]</scope>
    <source>
        <strain evidence="3 5">DSM 23908</strain>
    </source>
</reference>
<reference evidence="2 4" key="1">
    <citation type="submission" date="2012-06" db="EMBL/GenBank/DDBJ databases">
        <title>Draft genome sequence of Lactobacillus gigeriorum CRBIP 24.85T, isolated from chicken crop.</title>
        <authorList>
            <person name="Cousin S."/>
            <person name="Ma L."/>
            <person name="Creno S."/>
            <person name="Clermont D."/>
            <person name="Loux V."/>
            <person name="Bizet C."/>
            <person name="Bouchier C."/>
        </authorList>
    </citation>
    <scope>NUCLEOTIDE SEQUENCE [LARGE SCALE GENOMIC DNA]</scope>
    <source>
        <strain evidence="4">CRBIP 24.85T</strain>
        <strain evidence="2">Type strain: CRBIP 24.85</strain>
    </source>
</reference>
<dbReference type="RefSeq" id="WP_008472845.1">
    <property type="nucleotide sequence ID" value="NZ_AYZO01000006.1"/>
</dbReference>
<organism evidence="2 4">
    <name type="scientific">Lactobacillus gigeriorum DSM 23908 = CRBIP 24.85</name>
    <dbReference type="NCBI Taxonomy" id="1423751"/>
    <lineage>
        <taxon>Bacteria</taxon>
        <taxon>Bacillati</taxon>
        <taxon>Bacillota</taxon>
        <taxon>Bacilli</taxon>
        <taxon>Lactobacillales</taxon>
        <taxon>Lactobacillaceae</taxon>
        <taxon>Lactobacillus</taxon>
    </lineage>
</organism>
<proteinExistence type="predicted"/>
<sequence>MMTIVLYFGQKKWNASRQLEDLFDLKNYPELREYMPKLKIKVVDVAHMDEADSEKLKSDFKHVAQYLIKRSRNEAYEPEEPTFQHFDDFMDLISELDHEGVDEFQEWIEANGSDEVKDKMMNFIDRAKAEGRAEGETKGIEKGRAEGETNGRKEGLANLIIVLSESGFEESQVFEKAKARYGKYFSDEEIKRFIVETKLGA</sequence>
<evidence type="ECO:0000259" key="1">
    <source>
        <dbReference type="Pfam" id="PF04754"/>
    </source>
</evidence>
<dbReference type="Proteomes" id="UP000009326">
    <property type="component" value="Unassembled WGS sequence"/>
</dbReference>
<evidence type="ECO:0000313" key="2">
    <source>
        <dbReference type="EMBL" id="CCI86798.1"/>
    </source>
</evidence>
<dbReference type="AlphaFoldDB" id="I7LFM5"/>
<evidence type="ECO:0000313" key="4">
    <source>
        <dbReference type="Proteomes" id="UP000009326"/>
    </source>
</evidence>
<dbReference type="Pfam" id="PF04754">
    <property type="entry name" value="Transposase_31"/>
    <property type="match status" value="1"/>
</dbReference>
<feature type="domain" description="Transposase (putative) YhgA-like" evidence="1">
    <location>
        <begin position="4"/>
        <end position="56"/>
    </location>
</feature>
<dbReference type="EMBL" id="AYZO01000006">
    <property type="protein sequence ID" value="KRN14040.1"/>
    <property type="molecule type" value="Genomic_DNA"/>
</dbReference>
<dbReference type="STRING" id="1423751.FC38_GL001628"/>
<dbReference type="InterPro" id="IPR006842">
    <property type="entry name" value="Transposase_31"/>
</dbReference>
<dbReference type="EMBL" id="CAKC01000038">
    <property type="protein sequence ID" value="CCI86798.1"/>
    <property type="molecule type" value="Genomic_DNA"/>
</dbReference>
<comment type="caution">
    <text evidence="2">The sequence shown here is derived from an EMBL/GenBank/DDBJ whole genome shotgun (WGS) entry which is preliminary data.</text>
</comment>
<dbReference type="Proteomes" id="UP000051521">
    <property type="component" value="Unassembled WGS sequence"/>
</dbReference>
<name>I7LFM5_9LACO</name>
<keyword evidence="5" id="KW-1185">Reference proteome</keyword>
<dbReference type="PATRIC" id="fig|1423751.3.peg.1681"/>